<name>A0A1Q8V9Q9_9ACTO</name>
<comment type="caution">
    <text evidence="1">The sequence shown here is derived from an EMBL/GenBank/DDBJ whole genome shotgun (WGS) entry which is preliminary data.</text>
</comment>
<evidence type="ECO:0000313" key="1">
    <source>
        <dbReference type="EMBL" id="OLO44843.1"/>
    </source>
</evidence>
<reference evidence="1 2" key="1">
    <citation type="submission" date="2016-12" db="EMBL/GenBank/DDBJ databases">
        <title>Genomic comparison of strains in the 'Actinomyces naeslundii' group.</title>
        <authorList>
            <person name="Mughal S.R."/>
            <person name="Do T."/>
            <person name="Gilbert S.C."/>
            <person name="Witherden E.A."/>
            <person name="Didelot X."/>
            <person name="Beighton D."/>
        </authorList>
    </citation>
    <scope>NUCLEOTIDE SEQUENCE [LARGE SCALE GENOMIC DNA]</scope>
    <source>
        <strain evidence="1 2">R21091</strain>
    </source>
</reference>
<organism evidence="1 2">
    <name type="scientific">Actinomyces oris</name>
    <dbReference type="NCBI Taxonomy" id="544580"/>
    <lineage>
        <taxon>Bacteria</taxon>
        <taxon>Bacillati</taxon>
        <taxon>Actinomycetota</taxon>
        <taxon>Actinomycetes</taxon>
        <taxon>Actinomycetales</taxon>
        <taxon>Actinomycetaceae</taxon>
        <taxon>Actinomyces</taxon>
    </lineage>
</organism>
<sequence length="97" mass="10189">MDMFASSFQLDPEFECDVGVELALFSSVFRIDSLADDSKVDVPGILVCIPVSAISTAVMTREASACEAPHPDGSSTVFPSISVLAEFNSLTAHCASS</sequence>
<proteinExistence type="predicted"/>
<dbReference type="AlphaFoldDB" id="A0A1Q8V9Q9"/>
<gene>
    <name evidence="1" type="ORF">BKH31_10465</name>
</gene>
<evidence type="ECO:0000313" key="2">
    <source>
        <dbReference type="Proteomes" id="UP000186471"/>
    </source>
</evidence>
<dbReference type="EMBL" id="MSKK01000043">
    <property type="protein sequence ID" value="OLO44843.1"/>
    <property type="molecule type" value="Genomic_DNA"/>
</dbReference>
<protein>
    <submittedName>
        <fullName evidence="1">Uncharacterized protein</fullName>
    </submittedName>
</protein>
<dbReference type="OrthoDB" id="9881004at2"/>
<dbReference type="RefSeq" id="WP_075412241.1">
    <property type="nucleotide sequence ID" value="NZ_MSKK01000043.1"/>
</dbReference>
<dbReference type="Proteomes" id="UP000186471">
    <property type="component" value="Unassembled WGS sequence"/>
</dbReference>
<accession>A0A1Q8V9Q9</accession>